<dbReference type="KEGG" id="orm:HTY61_05380"/>
<dbReference type="Gene3D" id="2.60.120.620">
    <property type="entry name" value="q2cbj1_9rhob like domain"/>
    <property type="match status" value="1"/>
</dbReference>
<evidence type="ECO:0000313" key="1">
    <source>
        <dbReference type="EMBL" id="QKV17931.1"/>
    </source>
</evidence>
<protein>
    <recommendedName>
        <fullName evidence="3">Phytanoyl-CoA dioxygenase family protein</fullName>
    </recommendedName>
</protein>
<dbReference type="RefSeq" id="WP_175275828.1">
    <property type="nucleotide sequence ID" value="NZ_CP054836.1"/>
</dbReference>
<organism evidence="1 2">
    <name type="scientific">Oricola thermophila</name>
    <dbReference type="NCBI Taxonomy" id="2742145"/>
    <lineage>
        <taxon>Bacteria</taxon>
        <taxon>Pseudomonadati</taxon>
        <taxon>Pseudomonadota</taxon>
        <taxon>Alphaproteobacteria</taxon>
        <taxon>Hyphomicrobiales</taxon>
        <taxon>Ahrensiaceae</taxon>
        <taxon>Oricola</taxon>
    </lineage>
</organism>
<reference evidence="1 2" key="1">
    <citation type="submission" date="2020-06" db="EMBL/GenBank/DDBJ databases">
        <title>Oricola thermophila sp. nov. isolated from a tidal sediments.</title>
        <authorList>
            <person name="Kwon K.K."/>
            <person name="Yang S.-H."/>
            <person name="Park M.-J."/>
        </authorList>
    </citation>
    <scope>NUCLEOTIDE SEQUENCE [LARGE SCALE GENOMIC DNA]</scope>
    <source>
        <strain evidence="1 2">MEBiC13590</strain>
    </source>
</reference>
<dbReference type="SUPFAM" id="SSF51197">
    <property type="entry name" value="Clavaminate synthase-like"/>
    <property type="match status" value="1"/>
</dbReference>
<dbReference type="AlphaFoldDB" id="A0A6N1VAA6"/>
<sequence>MLAVHFDPAATDEDRRSKLYDGDIVILSPTPGSKALIELAREMLEEAFKPHDPRYVDQHMTAEEVAAILAVLKPKFIHHPECKKLIPQIMEEHDVDVDKLYFDVPRLRSAYPEGFLSSGIAYAFHPHRDTWYSAPNCQLNWWMPVYPIQAENSMGFYPRYFDEPVENNSEIYNYYEWNTKNRASAAKYVKKDTREQPKPQQDLDPTTVRFLPPPGGIILFSGAQLHETVPNLTGVARYSIDFRTVHLDDASRHRGAPNVDARCTGTTMRDYLRASDLTHLPEEVIALYDDDTADAEKVLYFGERLAKV</sequence>
<evidence type="ECO:0000313" key="2">
    <source>
        <dbReference type="Proteomes" id="UP000509367"/>
    </source>
</evidence>
<accession>A0A6N1VAA6</accession>
<name>A0A6N1VAA6_9HYPH</name>
<dbReference type="Proteomes" id="UP000509367">
    <property type="component" value="Chromosome"/>
</dbReference>
<dbReference type="EMBL" id="CP054836">
    <property type="protein sequence ID" value="QKV17931.1"/>
    <property type="molecule type" value="Genomic_DNA"/>
</dbReference>
<proteinExistence type="predicted"/>
<evidence type="ECO:0008006" key="3">
    <source>
        <dbReference type="Google" id="ProtNLM"/>
    </source>
</evidence>
<keyword evidence="2" id="KW-1185">Reference proteome</keyword>
<gene>
    <name evidence="1" type="ORF">HTY61_05380</name>
</gene>